<dbReference type="Proteomes" id="UP000000663">
    <property type="component" value="Chromosome"/>
</dbReference>
<dbReference type="RefSeq" id="WP_012036059.1">
    <property type="nucleotide sequence ID" value="NC_009464.1"/>
</dbReference>
<organism evidence="2 3">
    <name type="scientific">Methanocella arvoryzae (strain DSM 22066 / NBRC 105507 / MRE50)</name>
    <dbReference type="NCBI Taxonomy" id="351160"/>
    <lineage>
        <taxon>Archaea</taxon>
        <taxon>Methanobacteriati</taxon>
        <taxon>Methanobacteriota</taxon>
        <taxon>Stenosarchaea group</taxon>
        <taxon>Methanomicrobia</taxon>
        <taxon>Methanocellales</taxon>
        <taxon>Methanocellaceae</taxon>
        <taxon>Methanocella</taxon>
    </lineage>
</organism>
<dbReference type="STRING" id="351160.RCIX1165"/>
<keyword evidence="1" id="KW-0472">Membrane</keyword>
<reference evidence="2 3" key="1">
    <citation type="journal article" date="2006" name="Science">
        <title>Genome of rice cluster I archaea -- the key methane producers in the rice rhizosphere.</title>
        <authorList>
            <person name="Erkel C."/>
            <person name="Kube M."/>
            <person name="Reinhardt R."/>
            <person name="Liesack W."/>
        </authorList>
    </citation>
    <scope>NUCLEOTIDE SEQUENCE [LARGE SCALE GENOMIC DNA]</scope>
    <source>
        <strain evidence="3">DSM 22066 / NBRC 105507 / MRE50</strain>
    </source>
</reference>
<keyword evidence="1" id="KW-1133">Transmembrane helix</keyword>
<feature type="transmembrane region" description="Helical" evidence="1">
    <location>
        <begin position="6"/>
        <end position="34"/>
    </location>
</feature>
<evidence type="ECO:0000256" key="1">
    <source>
        <dbReference type="SAM" id="Phobius"/>
    </source>
</evidence>
<dbReference type="GeneID" id="5143763"/>
<protein>
    <submittedName>
        <fullName evidence="2">Uncharacterized protein</fullName>
    </submittedName>
</protein>
<sequence length="134" mass="14289">MLDETLILILAAGTACVVFFAGLCMVAGSLYLFLKQRSRTAGGVPAWMLVLAVGLFLTFVVPGAIIFLAAYVIATQTPPPVVTCYAPKPPEVTDYTSAASSVTMAVPLAMRLELAEKLRESGKLPGHIYDKIKK</sequence>
<name>Q0W560_METAR</name>
<feature type="transmembrane region" description="Helical" evidence="1">
    <location>
        <begin position="46"/>
        <end position="74"/>
    </location>
</feature>
<proteinExistence type="predicted"/>
<dbReference type="AlphaFoldDB" id="Q0W560"/>
<dbReference type="EMBL" id="AM114193">
    <property type="protein sequence ID" value="CAJ36483.1"/>
    <property type="molecule type" value="Genomic_DNA"/>
</dbReference>
<keyword evidence="3" id="KW-1185">Reference proteome</keyword>
<evidence type="ECO:0000313" key="2">
    <source>
        <dbReference type="EMBL" id="CAJ36483.1"/>
    </source>
</evidence>
<evidence type="ECO:0000313" key="3">
    <source>
        <dbReference type="Proteomes" id="UP000000663"/>
    </source>
</evidence>
<dbReference type="KEGG" id="rci:RCIX1165"/>
<gene>
    <name evidence="2" type="ORF">RCIX1165</name>
</gene>
<keyword evidence="1" id="KW-0812">Transmembrane</keyword>
<accession>Q0W560</accession>